<gene>
    <name evidence="1" type="ORF">FSB_LOCUS7259</name>
</gene>
<reference evidence="1" key="1">
    <citation type="submission" date="2018-02" db="EMBL/GenBank/DDBJ databases">
        <authorList>
            <person name="Cohen D.B."/>
            <person name="Kent A.D."/>
        </authorList>
    </citation>
    <scope>NUCLEOTIDE SEQUENCE</scope>
</reference>
<accession>A0A2N9EKH8</accession>
<sequence>MVVDSVPFLPQRPEFLVGHSVQFREISAGTISSISWLAGALADWTGPSSGWAMLGGGGSSTASLDEIGYGRRLTRCRSE</sequence>
<name>A0A2N9EKH8_FAGSY</name>
<organism evidence="1">
    <name type="scientific">Fagus sylvatica</name>
    <name type="common">Beechnut</name>
    <dbReference type="NCBI Taxonomy" id="28930"/>
    <lineage>
        <taxon>Eukaryota</taxon>
        <taxon>Viridiplantae</taxon>
        <taxon>Streptophyta</taxon>
        <taxon>Embryophyta</taxon>
        <taxon>Tracheophyta</taxon>
        <taxon>Spermatophyta</taxon>
        <taxon>Magnoliopsida</taxon>
        <taxon>eudicotyledons</taxon>
        <taxon>Gunneridae</taxon>
        <taxon>Pentapetalae</taxon>
        <taxon>rosids</taxon>
        <taxon>fabids</taxon>
        <taxon>Fagales</taxon>
        <taxon>Fagaceae</taxon>
        <taxon>Fagus</taxon>
    </lineage>
</organism>
<evidence type="ECO:0000313" key="1">
    <source>
        <dbReference type="EMBL" id="SPC79377.1"/>
    </source>
</evidence>
<proteinExistence type="predicted"/>
<dbReference type="EMBL" id="OIVN01000384">
    <property type="protein sequence ID" value="SPC79377.1"/>
    <property type="molecule type" value="Genomic_DNA"/>
</dbReference>
<protein>
    <submittedName>
        <fullName evidence="1">Uncharacterized protein</fullName>
    </submittedName>
</protein>
<dbReference type="AlphaFoldDB" id="A0A2N9EKH8"/>